<dbReference type="Proteomes" id="UP000256980">
    <property type="component" value="Unassembled WGS sequence"/>
</dbReference>
<protein>
    <submittedName>
        <fullName evidence="1">Uncharacterized protein</fullName>
    </submittedName>
</protein>
<gene>
    <name evidence="1" type="ORF">DFQ10_1111</name>
</gene>
<dbReference type="OrthoDB" id="982293at2"/>
<organism evidence="1 2">
    <name type="scientific">Winogradskyella eximia</name>
    <dbReference type="NCBI Taxonomy" id="262006"/>
    <lineage>
        <taxon>Bacteria</taxon>
        <taxon>Pseudomonadati</taxon>
        <taxon>Bacteroidota</taxon>
        <taxon>Flavobacteriia</taxon>
        <taxon>Flavobacteriales</taxon>
        <taxon>Flavobacteriaceae</taxon>
        <taxon>Winogradskyella</taxon>
    </lineage>
</organism>
<dbReference type="EMBL" id="QRDV01000011">
    <property type="protein sequence ID" value="RED38180.1"/>
    <property type="molecule type" value="Genomic_DNA"/>
</dbReference>
<sequence>MNIPKTSDDFLNEFYSSIDLMDKIGDLRIRQFMDRLNKVSDEIIVDGIVKVFEYEKRTETEYTDQKYAGKILEKLKPKSDLDLLVILKSTIGNWNKSVEEFPFWIKENYGIETVKNKLTEFETQNLTEIESDKLKTIKWWLKI</sequence>
<comment type="caution">
    <text evidence="1">The sequence shown here is derived from an EMBL/GenBank/DDBJ whole genome shotgun (WGS) entry which is preliminary data.</text>
</comment>
<dbReference type="AlphaFoldDB" id="A0A3D9GPN3"/>
<accession>A0A3D9GPN3</accession>
<evidence type="ECO:0000313" key="1">
    <source>
        <dbReference type="EMBL" id="RED38180.1"/>
    </source>
</evidence>
<name>A0A3D9GPN3_9FLAO</name>
<dbReference type="RefSeq" id="WP_115818794.1">
    <property type="nucleotide sequence ID" value="NZ_QRDV01000011.1"/>
</dbReference>
<keyword evidence="2" id="KW-1185">Reference proteome</keyword>
<reference evidence="1 2" key="1">
    <citation type="submission" date="2018-07" db="EMBL/GenBank/DDBJ databases">
        <title>Genomic Encyclopedia of Type Strains, Phase III (KMG-III): the genomes of soil and plant-associated and newly described type strains.</title>
        <authorList>
            <person name="Whitman W."/>
        </authorList>
    </citation>
    <scope>NUCLEOTIDE SEQUENCE [LARGE SCALE GENOMIC DNA]</scope>
    <source>
        <strain evidence="1 2">CECT 7946</strain>
    </source>
</reference>
<proteinExistence type="predicted"/>
<evidence type="ECO:0000313" key="2">
    <source>
        <dbReference type="Proteomes" id="UP000256980"/>
    </source>
</evidence>